<organism evidence="1 2">
    <name type="scientific">Dendrothele bispora (strain CBS 962.96)</name>
    <dbReference type="NCBI Taxonomy" id="1314807"/>
    <lineage>
        <taxon>Eukaryota</taxon>
        <taxon>Fungi</taxon>
        <taxon>Dikarya</taxon>
        <taxon>Basidiomycota</taxon>
        <taxon>Agaricomycotina</taxon>
        <taxon>Agaricomycetes</taxon>
        <taxon>Agaricomycetidae</taxon>
        <taxon>Agaricales</taxon>
        <taxon>Agaricales incertae sedis</taxon>
        <taxon>Dendrothele</taxon>
    </lineage>
</organism>
<dbReference type="EMBL" id="ML179861">
    <property type="protein sequence ID" value="THU80886.1"/>
    <property type="molecule type" value="Genomic_DNA"/>
</dbReference>
<name>A0A4S8KXZ0_DENBC</name>
<evidence type="ECO:0000313" key="2">
    <source>
        <dbReference type="Proteomes" id="UP000297245"/>
    </source>
</evidence>
<dbReference type="AlphaFoldDB" id="A0A4S8KXZ0"/>
<reference evidence="1 2" key="1">
    <citation type="journal article" date="2019" name="Nat. Ecol. Evol.">
        <title>Megaphylogeny resolves global patterns of mushroom evolution.</title>
        <authorList>
            <person name="Varga T."/>
            <person name="Krizsan K."/>
            <person name="Foldi C."/>
            <person name="Dima B."/>
            <person name="Sanchez-Garcia M."/>
            <person name="Sanchez-Ramirez S."/>
            <person name="Szollosi G.J."/>
            <person name="Szarkandi J.G."/>
            <person name="Papp V."/>
            <person name="Albert L."/>
            <person name="Andreopoulos W."/>
            <person name="Angelini C."/>
            <person name="Antonin V."/>
            <person name="Barry K.W."/>
            <person name="Bougher N.L."/>
            <person name="Buchanan P."/>
            <person name="Buyck B."/>
            <person name="Bense V."/>
            <person name="Catcheside P."/>
            <person name="Chovatia M."/>
            <person name="Cooper J."/>
            <person name="Damon W."/>
            <person name="Desjardin D."/>
            <person name="Finy P."/>
            <person name="Geml J."/>
            <person name="Haridas S."/>
            <person name="Hughes K."/>
            <person name="Justo A."/>
            <person name="Karasinski D."/>
            <person name="Kautmanova I."/>
            <person name="Kiss B."/>
            <person name="Kocsube S."/>
            <person name="Kotiranta H."/>
            <person name="LaButti K.M."/>
            <person name="Lechner B.E."/>
            <person name="Liimatainen K."/>
            <person name="Lipzen A."/>
            <person name="Lukacs Z."/>
            <person name="Mihaltcheva S."/>
            <person name="Morgado L.N."/>
            <person name="Niskanen T."/>
            <person name="Noordeloos M.E."/>
            <person name="Ohm R.A."/>
            <person name="Ortiz-Santana B."/>
            <person name="Ovrebo C."/>
            <person name="Racz N."/>
            <person name="Riley R."/>
            <person name="Savchenko A."/>
            <person name="Shiryaev A."/>
            <person name="Soop K."/>
            <person name="Spirin V."/>
            <person name="Szebenyi C."/>
            <person name="Tomsovsky M."/>
            <person name="Tulloss R.E."/>
            <person name="Uehling J."/>
            <person name="Grigoriev I.V."/>
            <person name="Vagvolgyi C."/>
            <person name="Papp T."/>
            <person name="Martin F.M."/>
            <person name="Miettinen O."/>
            <person name="Hibbett D.S."/>
            <person name="Nagy L.G."/>
        </authorList>
    </citation>
    <scope>NUCLEOTIDE SEQUENCE [LARGE SCALE GENOMIC DNA]</scope>
    <source>
        <strain evidence="1 2">CBS 962.96</strain>
    </source>
</reference>
<protein>
    <submittedName>
        <fullName evidence="1">Uncharacterized protein</fullName>
    </submittedName>
</protein>
<evidence type="ECO:0000313" key="1">
    <source>
        <dbReference type="EMBL" id="THU80886.1"/>
    </source>
</evidence>
<proteinExistence type="predicted"/>
<accession>A0A4S8KXZ0</accession>
<dbReference type="Proteomes" id="UP000297245">
    <property type="component" value="Unassembled WGS sequence"/>
</dbReference>
<keyword evidence="2" id="KW-1185">Reference proteome</keyword>
<sequence length="64" mass="7124">MITAVRDTVGYGTDNGILQGKYYSTSFHGQLPVQLHGFAKEPLSPRCCTCDLFISALLQRYEIV</sequence>
<gene>
    <name evidence="1" type="ORF">K435DRAFT_490090</name>
</gene>